<feature type="region of interest" description="Disordered" evidence="5">
    <location>
        <begin position="1"/>
        <end position="21"/>
    </location>
</feature>
<feature type="domain" description="Late embryogenesis abundant protein LEA-2 subgroup" evidence="7">
    <location>
        <begin position="124"/>
        <end position="224"/>
    </location>
</feature>
<comment type="caution">
    <text evidence="8">The sequence shown here is derived from an EMBL/GenBank/DDBJ whole genome shotgun (WGS) entry which is preliminary data.</text>
</comment>
<accession>A0AAN9PVC6</accession>
<comment type="subcellular location">
    <subcellularLocation>
        <location evidence="1">Membrane</location>
        <topology evidence="1">Single-pass membrane protein</topology>
    </subcellularLocation>
</comment>
<evidence type="ECO:0000313" key="8">
    <source>
        <dbReference type="EMBL" id="KAK7311612.1"/>
    </source>
</evidence>
<dbReference type="GO" id="GO:0098542">
    <property type="term" value="P:defense response to other organism"/>
    <property type="evidence" value="ECO:0007669"/>
    <property type="project" value="InterPro"/>
</dbReference>
<dbReference type="AlphaFoldDB" id="A0AAN9PVC6"/>
<evidence type="ECO:0000256" key="3">
    <source>
        <dbReference type="ARBA" id="ARBA00022989"/>
    </source>
</evidence>
<evidence type="ECO:0000256" key="1">
    <source>
        <dbReference type="ARBA" id="ARBA00004167"/>
    </source>
</evidence>
<gene>
    <name evidence="8" type="ORF">RJT34_09868</name>
</gene>
<proteinExistence type="predicted"/>
<keyword evidence="9" id="KW-1185">Reference proteome</keyword>
<dbReference type="Pfam" id="PF03168">
    <property type="entry name" value="LEA_2"/>
    <property type="match status" value="1"/>
</dbReference>
<dbReference type="Proteomes" id="UP001359559">
    <property type="component" value="Unassembled WGS sequence"/>
</dbReference>
<protein>
    <recommendedName>
        <fullName evidence="7">Late embryogenesis abundant protein LEA-2 subgroup domain-containing protein</fullName>
    </recommendedName>
</protein>
<name>A0AAN9PVC6_CLITE</name>
<keyword evidence="2 6" id="KW-0812">Transmembrane</keyword>
<evidence type="ECO:0000259" key="7">
    <source>
        <dbReference type="Pfam" id="PF03168"/>
    </source>
</evidence>
<reference evidence="8 9" key="1">
    <citation type="submission" date="2024-01" db="EMBL/GenBank/DDBJ databases">
        <title>The genomes of 5 underutilized Papilionoideae crops provide insights into root nodulation and disease resistance.</title>
        <authorList>
            <person name="Yuan L."/>
        </authorList>
    </citation>
    <scope>NUCLEOTIDE SEQUENCE [LARGE SCALE GENOMIC DNA]</scope>
    <source>
        <strain evidence="8">LY-2023</strain>
        <tissue evidence="8">Leaf</tissue>
    </source>
</reference>
<evidence type="ECO:0000256" key="6">
    <source>
        <dbReference type="SAM" id="Phobius"/>
    </source>
</evidence>
<keyword evidence="4 6" id="KW-0472">Membrane</keyword>
<sequence>MEERVPLSRPPPPPPFYEDDMKPKFPNMDAGTYVVQVPKDQVYRVPPPENAKFMELQRKSSPKKEKKGACCCCYVLILIIIIIVIIGAILCGLFSVVFKPKDPRFSIRSFSVIEKKPHPKYKITLQVNNPNSKVSISYKQGGDVSLSLQRRKIASGPYPAFHQDPRNSTLFGVTLKGSEGAFPKEVEKSDKKKVYVAFSLAIHLTARMKLWLLHSGTMKFDLACQLKLDSLTKTTRVLSQHCKTTRR</sequence>
<evidence type="ECO:0000256" key="5">
    <source>
        <dbReference type="SAM" id="MobiDB-lite"/>
    </source>
</evidence>
<dbReference type="PANTHER" id="PTHR31234">
    <property type="entry name" value="LATE EMBRYOGENESIS ABUNDANT (LEA) HYDROXYPROLINE-RICH GLYCOPROTEIN FAMILY"/>
    <property type="match status" value="1"/>
</dbReference>
<evidence type="ECO:0000256" key="4">
    <source>
        <dbReference type="ARBA" id="ARBA00023136"/>
    </source>
</evidence>
<evidence type="ECO:0000313" key="9">
    <source>
        <dbReference type="Proteomes" id="UP001359559"/>
    </source>
</evidence>
<dbReference type="InterPro" id="IPR044839">
    <property type="entry name" value="NDR1-like"/>
</dbReference>
<dbReference type="EMBL" id="JAYKXN010000002">
    <property type="protein sequence ID" value="KAK7311612.1"/>
    <property type="molecule type" value="Genomic_DNA"/>
</dbReference>
<dbReference type="PANTHER" id="PTHR31234:SF2">
    <property type="entry name" value="OS05G0199100 PROTEIN"/>
    <property type="match status" value="1"/>
</dbReference>
<organism evidence="8 9">
    <name type="scientific">Clitoria ternatea</name>
    <name type="common">Butterfly pea</name>
    <dbReference type="NCBI Taxonomy" id="43366"/>
    <lineage>
        <taxon>Eukaryota</taxon>
        <taxon>Viridiplantae</taxon>
        <taxon>Streptophyta</taxon>
        <taxon>Embryophyta</taxon>
        <taxon>Tracheophyta</taxon>
        <taxon>Spermatophyta</taxon>
        <taxon>Magnoliopsida</taxon>
        <taxon>eudicotyledons</taxon>
        <taxon>Gunneridae</taxon>
        <taxon>Pentapetalae</taxon>
        <taxon>rosids</taxon>
        <taxon>fabids</taxon>
        <taxon>Fabales</taxon>
        <taxon>Fabaceae</taxon>
        <taxon>Papilionoideae</taxon>
        <taxon>50 kb inversion clade</taxon>
        <taxon>NPAAA clade</taxon>
        <taxon>indigoferoid/millettioid clade</taxon>
        <taxon>Phaseoleae</taxon>
        <taxon>Clitoria</taxon>
    </lineage>
</organism>
<feature type="transmembrane region" description="Helical" evidence="6">
    <location>
        <begin position="74"/>
        <end position="98"/>
    </location>
</feature>
<keyword evidence="3 6" id="KW-1133">Transmembrane helix</keyword>
<dbReference type="InterPro" id="IPR004864">
    <property type="entry name" value="LEA_2"/>
</dbReference>
<dbReference type="GO" id="GO:0005886">
    <property type="term" value="C:plasma membrane"/>
    <property type="evidence" value="ECO:0007669"/>
    <property type="project" value="TreeGrafter"/>
</dbReference>
<evidence type="ECO:0000256" key="2">
    <source>
        <dbReference type="ARBA" id="ARBA00022692"/>
    </source>
</evidence>